<sequence>MRQEIRLEIGPLAAWTPVVTKTVEPYAASYKPDLFEKTHTEIRMVSAARTFWEKATILHQEANRSKTKMPARYSRHYYDLYMMAQTPVKSEAINDLALLLRVVQFKQKFYACAWAQYEHATPKEIKLLPREEHMKQLKDDYAKMEAMLFGEIPEFETLLQGLKDLEDEIHALE</sequence>
<proteinExistence type="predicted"/>
<reference evidence="1" key="1">
    <citation type="submission" date="2017-05" db="EMBL/GenBank/DDBJ databases">
        <authorList>
            <person name="Varghese N."/>
            <person name="Submissions S."/>
        </authorList>
    </citation>
    <scope>NUCLEOTIDE SEQUENCE</scope>
    <source>
        <strain evidence="1">Su22</strain>
    </source>
</reference>
<dbReference type="Pfam" id="PF08843">
    <property type="entry name" value="AbiEii"/>
    <property type="match status" value="1"/>
</dbReference>
<evidence type="ECO:0000313" key="1">
    <source>
        <dbReference type="EMBL" id="SMP38246.1"/>
    </source>
</evidence>
<dbReference type="EMBL" id="FXUF01000001">
    <property type="protein sequence ID" value="SMP38246.1"/>
    <property type="molecule type" value="Genomic_DNA"/>
</dbReference>
<dbReference type="GO" id="GO:0016740">
    <property type="term" value="F:transferase activity"/>
    <property type="evidence" value="ECO:0007669"/>
    <property type="project" value="UniProtKB-KW"/>
</dbReference>
<gene>
    <name evidence="1" type="ORF">SAMN06296020_10171</name>
</gene>
<protein>
    <submittedName>
        <fullName evidence="1">Nucleotidyl transferase AbiEii toxin, Type IV TA system</fullName>
    </submittedName>
</protein>
<accession>A0AA45WSI9</accession>
<keyword evidence="2" id="KW-1185">Reference proteome</keyword>
<keyword evidence="1" id="KW-0808">Transferase</keyword>
<dbReference type="Proteomes" id="UP001158066">
    <property type="component" value="Unassembled WGS sequence"/>
</dbReference>
<comment type="caution">
    <text evidence="1">The sequence shown here is derived from an EMBL/GenBank/DDBJ whole genome shotgun (WGS) entry which is preliminary data.</text>
</comment>
<organism evidence="1 2">
    <name type="scientific">Anoxynatronum buryatiense</name>
    <dbReference type="NCBI Taxonomy" id="489973"/>
    <lineage>
        <taxon>Bacteria</taxon>
        <taxon>Bacillati</taxon>
        <taxon>Bacillota</taxon>
        <taxon>Clostridia</taxon>
        <taxon>Eubacteriales</taxon>
        <taxon>Clostridiaceae</taxon>
        <taxon>Anoxynatronum</taxon>
    </lineage>
</organism>
<name>A0AA45WSI9_9CLOT</name>
<dbReference type="AlphaFoldDB" id="A0AA45WSI9"/>
<dbReference type="InterPro" id="IPR014942">
    <property type="entry name" value="AbiEii"/>
</dbReference>
<evidence type="ECO:0000313" key="2">
    <source>
        <dbReference type="Proteomes" id="UP001158066"/>
    </source>
</evidence>